<protein>
    <submittedName>
        <fullName evidence="7">ShlB/FhaC/HecB family hemolysin secretion/activation protein</fullName>
    </submittedName>
</protein>
<evidence type="ECO:0000313" key="8">
    <source>
        <dbReference type="Proteomes" id="UP001259572"/>
    </source>
</evidence>
<feature type="domain" description="Polypeptide-transport-associated ShlB-type" evidence="6">
    <location>
        <begin position="62"/>
        <end position="134"/>
    </location>
</feature>
<dbReference type="RefSeq" id="WP_315727480.1">
    <property type="nucleotide sequence ID" value="NZ_JAVUPU010000008.1"/>
</dbReference>
<organism evidence="7 8">
    <name type="scientific">Sphingosinicella rhizophila</name>
    <dbReference type="NCBI Taxonomy" id="3050082"/>
    <lineage>
        <taxon>Bacteria</taxon>
        <taxon>Pseudomonadati</taxon>
        <taxon>Pseudomonadota</taxon>
        <taxon>Alphaproteobacteria</taxon>
        <taxon>Sphingomonadales</taxon>
        <taxon>Sphingosinicellaceae</taxon>
        <taxon>Sphingosinicella</taxon>
    </lineage>
</organism>
<evidence type="ECO:0000313" key="7">
    <source>
        <dbReference type="EMBL" id="MDT9600369.1"/>
    </source>
</evidence>
<feature type="domain" description="Haemolysin activator HlyB C-terminal" evidence="5">
    <location>
        <begin position="211"/>
        <end position="537"/>
    </location>
</feature>
<dbReference type="PANTHER" id="PTHR34597">
    <property type="entry name" value="SLR1661 PROTEIN"/>
    <property type="match status" value="1"/>
</dbReference>
<evidence type="ECO:0000259" key="6">
    <source>
        <dbReference type="Pfam" id="PF08479"/>
    </source>
</evidence>
<reference evidence="7 8" key="1">
    <citation type="submission" date="2023-05" db="EMBL/GenBank/DDBJ databases">
        <authorList>
            <person name="Guo Y."/>
        </authorList>
    </citation>
    <scope>NUCLEOTIDE SEQUENCE [LARGE SCALE GENOMIC DNA]</scope>
    <source>
        <strain evidence="7 8">GR2756</strain>
    </source>
</reference>
<proteinExistence type="predicted"/>
<keyword evidence="2" id="KW-0812">Transmembrane</keyword>
<keyword evidence="1" id="KW-1134">Transmembrane beta strand</keyword>
<evidence type="ECO:0000256" key="2">
    <source>
        <dbReference type="ARBA" id="ARBA00022692"/>
    </source>
</evidence>
<feature type="region of interest" description="Disordered" evidence="4">
    <location>
        <begin position="1"/>
        <end position="27"/>
    </location>
</feature>
<sequence length="582" mass="63332">MPTSSVFAQVVPPPGSVPPTRGEIEAQTAPAKVPPASQLRVEGGIERAPCALAGPEYADIRFTPTEVTFEDLKGLTPAEMRAAYAPFLGAEQPIASVCEIRDRAATILRDAGYIASVEVPEQRIADGRLRFHVLMAKLVALRVRGDAGRAERKIASYLEPLTGQEVFNRFKAERALLLASDLPGYSVRLALRSAGAARGEVIGEVTVTHIPFLADASIQNLGSRELGRWGAVVRGQLYGLTGMGDRTYLSLYSMLDTSEQKTLQIGHDFRPGGDGLTIGASFTYSWTNPDLDLPNAEVEGRTLFANVEASYPLLRSQATNVRAAIGFDFADQDVELIVPNGAFDLSRDRLRVGYLRLTADTAQTRFSDRRYNIFEPRWRMGGFAELRKGLDMFGASPDCRADPLRCSTGGHVPPSRLGNPTATVLRTQVQGEFRPVPRVTLAGSARGQYSASPLLSFEEFSGGNYTVGRGYDPGTITGHSGVGLQGEIRFGSLFPSKRDGLAIEPFLFVDHAIVWNEDRFGAALPRLDLTSMGGGIRAAFGDRLRLDVSLAAPLDRILPGNRRPDPRLLVSLSTRLWPWSFR</sequence>
<dbReference type="Pfam" id="PF08479">
    <property type="entry name" value="POTRA_2"/>
    <property type="match status" value="1"/>
</dbReference>
<evidence type="ECO:0000256" key="1">
    <source>
        <dbReference type="ARBA" id="ARBA00022452"/>
    </source>
</evidence>
<dbReference type="Gene3D" id="2.40.160.50">
    <property type="entry name" value="membrane protein fhac: a member of the omp85/tpsb transporter family"/>
    <property type="match status" value="1"/>
</dbReference>
<keyword evidence="8" id="KW-1185">Reference proteome</keyword>
<dbReference type="InterPro" id="IPR005565">
    <property type="entry name" value="Hemolysn_activator_HlyB_C"/>
</dbReference>
<name>A0ABU3QAE4_9SPHN</name>
<dbReference type="EMBL" id="JAVUPU010000008">
    <property type="protein sequence ID" value="MDT9600369.1"/>
    <property type="molecule type" value="Genomic_DNA"/>
</dbReference>
<accession>A0ABU3QAE4</accession>
<dbReference type="InterPro" id="IPR013686">
    <property type="entry name" value="Polypept-transport_assoc_ShlB"/>
</dbReference>
<comment type="caution">
    <text evidence="7">The sequence shown here is derived from an EMBL/GenBank/DDBJ whole genome shotgun (WGS) entry which is preliminary data.</text>
</comment>
<dbReference type="InterPro" id="IPR051544">
    <property type="entry name" value="TPS_OM_transporter"/>
</dbReference>
<evidence type="ECO:0000259" key="5">
    <source>
        <dbReference type="Pfam" id="PF03865"/>
    </source>
</evidence>
<dbReference type="Pfam" id="PF03865">
    <property type="entry name" value="ShlB"/>
    <property type="match status" value="1"/>
</dbReference>
<gene>
    <name evidence="7" type="ORF">RQX22_15525</name>
</gene>
<evidence type="ECO:0000256" key="3">
    <source>
        <dbReference type="ARBA" id="ARBA00023237"/>
    </source>
</evidence>
<dbReference type="Proteomes" id="UP001259572">
    <property type="component" value="Unassembled WGS sequence"/>
</dbReference>
<keyword evidence="1" id="KW-0472">Membrane</keyword>
<evidence type="ECO:0000256" key="4">
    <source>
        <dbReference type="SAM" id="MobiDB-lite"/>
    </source>
</evidence>
<dbReference type="PANTHER" id="PTHR34597:SF6">
    <property type="entry name" value="BLR6126 PROTEIN"/>
    <property type="match status" value="1"/>
</dbReference>
<keyword evidence="3" id="KW-0998">Cell outer membrane</keyword>
<dbReference type="Gene3D" id="3.10.20.310">
    <property type="entry name" value="membrane protein fhac"/>
    <property type="match status" value="1"/>
</dbReference>